<dbReference type="PROSITE" id="PS00843">
    <property type="entry name" value="DALA_DALA_LIGASE_1"/>
    <property type="match status" value="1"/>
</dbReference>
<dbReference type="AlphaFoldDB" id="H5TDL6"/>
<dbReference type="PIRSF" id="PIRSF039102">
    <property type="entry name" value="Ddl/VanB"/>
    <property type="match status" value="1"/>
</dbReference>
<feature type="binding site" evidence="20">
    <location>
        <position position="268"/>
    </location>
    <ligand>
        <name>Mg(2+)</name>
        <dbReference type="ChEBI" id="CHEBI:18420"/>
        <label>1</label>
    </ligand>
</feature>
<evidence type="ECO:0000259" key="23">
    <source>
        <dbReference type="PROSITE" id="PS50975"/>
    </source>
</evidence>
<keyword evidence="13 18" id="KW-0133">Cell shape</keyword>
<dbReference type="InterPro" id="IPR011127">
    <property type="entry name" value="Dala_Dala_lig_N"/>
</dbReference>
<dbReference type="GO" id="GO:0008360">
    <property type="term" value="P:regulation of cell shape"/>
    <property type="evidence" value="ECO:0007669"/>
    <property type="project" value="UniProtKB-KW"/>
</dbReference>
<dbReference type="Gene3D" id="3.40.50.20">
    <property type="match status" value="1"/>
</dbReference>
<evidence type="ECO:0000256" key="14">
    <source>
        <dbReference type="ARBA" id="ARBA00022984"/>
    </source>
</evidence>
<comment type="cofactor">
    <cofactor evidence="20">
        <name>Mg(2+)</name>
        <dbReference type="ChEBI" id="CHEBI:18420"/>
    </cofactor>
    <cofactor evidence="20">
        <name>Mn(2+)</name>
        <dbReference type="ChEBI" id="CHEBI:29035"/>
    </cofactor>
    <text evidence="20">Binds 2 magnesium or manganese ions per subunit.</text>
</comment>
<organism evidence="24 25">
    <name type="scientific">Glaciecola punicea ACAM 611</name>
    <dbReference type="NCBI Taxonomy" id="1121923"/>
    <lineage>
        <taxon>Bacteria</taxon>
        <taxon>Pseudomonadati</taxon>
        <taxon>Pseudomonadota</taxon>
        <taxon>Gammaproteobacteria</taxon>
        <taxon>Alteromonadales</taxon>
        <taxon>Alteromonadaceae</taxon>
        <taxon>Glaciecola</taxon>
    </lineage>
</organism>
<dbReference type="EMBL" id="BAET01000028">
    <property type="protein sequence ID" value="GAB56393.1"/>
    <property type="molecule type" value="Genomic_DNA"/>
</dbReference>
<dbReference type="GO" id="GO:0071555">
    <property type="term" value="P:cell wall organization"/>
    <property type="evidence" value="ECO:0007669"/>
    <property type="project" value="UniProtKB-KW"/>
</dbReference>
<feature type="compositionally biased region" description="Polar residues" evidence="22">
    <location>
        <begin position="347"/>
        <end position="360"/>
    </location>
</feature>
<dbReference type="FunFam" id="3.40.50.20:FF:000013">
    <property type="entry name" value="D-alanine--D-alanine ligase"/>
    <property type="match status" value="1"/>
</dbReference>
<comment type="subcellular location">
    <subcellularLocation>
        <location evidence="3 18">Cytoplasm</location>
    </subcellularLocation>
</comment>
<feature type="active site" evidence="19">
    <location>
        <position position="161"/>
    </location>
</feature>
<dbReference type="InterPro" id="IPR000291">
    <property type="entry name" value="D-Ala_lig_Van_CS"/>
</dbReference>
<comment type="similarity">
    <text evidence="5 18">Belongs to the D-alanine--D-alanine ligase family.</text>
</comment>
<keyword evidence="7 18" id="KW-0963">Cytoplasm</keyword>
<feature type="domain" description="ATP-grasp" evidence="23">
    <location>
        <begin position="115"/>
        <end position="322"/>
    </location>
</feature>
<feature type="binding site" evidence="20">
    <location>
        <position position="289"/>
    </location>
    <ligand>
        <name>Mg(2+)</name>
        <dbReference type="ChEBI" id="CHEBI:18420"/>
        <label>1</label>
    </ligand>
</feature>
<evidence type="ECO:0000256" key="12">
    <source>
        <dbReference type="ARBA" id="ARBA00022842"/>
    </source>
</evidence>
<dbReference type="NCBIfam" id="NF002378">
    <property type="entry name" value="PRK01372.1"/>
    <property type="match status" value="1"/>
</dbReference>
<dbReference type="GO" id="GO:0008716">
    <property type="term" value="F:D-alanine-D-alanine ligase activity"/>
    <property type="evidence" value="ECO:0007669"/>
    <property type="project" value="UniProtKB-UniRule"/>
</dbReference>
<evidence type="ECO:0000256" key="8">
    <source>
        <dbReference type="ARBA" id="ARBA00022598"/>
    </source>
</evidence>
<dbReference type="PANTHER" id="PTHR23132:SF23">
    <property type="entry name" value="D-ALANINE--D-ALANINE LIGASE B"/>
    <property type="match status" value="1"/>
</dbReference>
<evidence type="ECO:0000256" key="6">
    <source>
        <dbReference type="ARBA" id="ARBA00012216"/>
    </source>
</evidence>
<dbReference type="GO" id="GO:0009252">
    <property type="term" value="P:peptidoglycan biosynthetic process"/>
    <property type="evidence" value="ECO:0007669"/>
    <property type="project" value="UniProtKB-UniRule"/>
</dbReference>
<dbReference type="SUPFAM" id="SSF52440">
    <property type="entry name" value="PreATP-grasp domain"/>
    <property type="match status" value="1"/>
</dbReference>
<keyword evidence="16 18" id="KW-0961">Cell wall biogenesis/degradation</keyword>
<dbReference type="InterPro" id="IPR005905">
    <property type="entry name" value="D_ala_D_ala"/>
</dbReference>
<dbReference type="eggNOG" id="COG1181">
    <property type="taxonomic scope" value="Bacteria"/>
</dbReference>
<keyword evidence="25" id="KW-1185">Reference proteome</keyword>
<comment type="function">
    <text evidence="2 18">Cell wall formation.</text>
</comment>
<proteinExistence type="inferred from homology"/>
<keyword evidence="12 20" id="KW-0460">Magnesium</keyword>
<reference evidence="24 25" key="2">
    <citation type="journal article" date="2017" name="Antonie Van Leeuwenhoek">
        <title>Rhizobium rhizosphaerae sp. nov., a novel species isolated from rice rhizosphere.</title>
        <authorList>
            <person name="Zhao J.J."/>
            <person name="Zhang J."/>
            <person name="Zhang R.J."/>
            <person name="Zhang C.W."/>
            <person name="Yin H.Q."/>
            <person name="Zhang X.X."/>
        </authorList>
    </citation>
    <scope>NUCLEOTIDE SEQUENCE [LARGE SCALE GENOMIC DNA]</scope>
    <source>
        <strain evidence="24 25">ACAM 611</strain>
    </source>
</reference>
<dbReference type="EC" id="6.3.2.4" evidence="6 18"/>
<evidence type="ECO:0000256" key="13">
    <source>
        <dbReference type="ARBA" id="ARBA00022960"/>
    </source>
</evidence>
<dbReference type="RefSeq" id="WP_006006498.1">
    <property type="nucleotide sequence ID" value="NZ_BAET01000028.1"/>
</dbReference>
<dbReference type="HAMAP" id="MF_00047">
    <property type="entry name" value="Dala_Dala_lig"/>
    <property type="match status" value="1"/>
</dbReference>
<feature type="active site" evidence="19">
    <location>
        <position position="29"/>
    </location>
</feature>
<dbReference type="Gene3D" id="3.30.1490.20">
    <property type="entry name" value="ATP-grasp fold, A domain"/>
    <property type="match status" value="1"/>
</dbReference>
<keyword evidence="10 21" id="KW-0547">Nucleotide-binding</keyword>
<evidence type="ECO:0000256" key="7">
    <source>
        <dbReference type="ARBA" id="ARBA00022490"/>
    </source>
</evidence>
<dbReference type="InterPro" id="IPR011095">
    <property type="entry name" value="Dala_Dala_lig_C"/>
</dbReference>
<evidence type="ECO:0000256" key="5">
    <source>
        <dbReference type="ARBA" id="ARBA00010871"/>
    </source>
</evidence>
<comment type="caution">
    <text evidence="24">The sequence shown here is derived from an EMBL/GenBank/DDBJ whole genome shotgun (WGS) entry which is preliminary data.</text>
</comment>
<dbReference type="NCBIfam" id="TIGR01205">
    <property type="entry name" value="D_ala_D_alaTIGR"/>
    <property type="match status" value="1"/>
</dbReference>
<dbReference type="Pfam" id="PF01820">
    <property type="entry name" value="Dala_Dala_lig_N"/>
    <property type="match status" value="1"/>
</dbReference>
<evidence type="ECO:0000313" key="25">
    <source>
        <dbReference type="Proteomes" id="UP000053586"/>
    </source>
</evidence>
<dbReference type="SUPFAM" id="SSF56059">
    <property type="entry name" value="Glutathione synthetase ATP-binding domain-like"/>
    <property type="match status" value="1"/>
</dbReference>
<evidence type="ECO:0000256" key="10">
    <source>
        <dbReference type="ARBA" id="ARBA00022741"/>
    </source>
</evidence>
<dbReference type="GO" id="GO:0005524">
    <property type="term" value="F:ATP binding"/>
    <property type="evidence" value="ECO:0007669"/>
    <property type="project" value="UniProtKB-UniRule"/>
</dbReference>
<evidence type="ECO:0000256" key="21">
    <source>
        <dbReference type="PROSITE-ProRule" id="PRU00409"/>
    </source>
</evidence>
<dbReference type="InterPro" id="IPR016185">
    <property type="entry name" value="PreATP-grasp_dom_sf"/>
</dbReference>
<dbReference type="PROSITE" id="PS50975">
    <property type="entry name" value="ATP_GRASP"/>
    <property type="match status" value="1"/>
</dbReference>
<evidence type="ECO:0000256" key="3">
    <source>
        <dbReference type="ARBA" id="ARBA00004496"/>
    </source>
</evidence>
<evidence type="ECO:0000256" key="19">
    <source>
        <dbReference type="PIRSR" id="PIRSR039102-1"/>
    </source>
</evidence>
<gene>
    <name evidence="18 24" type="primary">ddl</name>
    <name evidence="24" type="ORF">GPUN_2278</name>
</gene>
<dbReference type="InterPro" id="IPR011761">
    <property type="entry name" value="ATP-grasp"/>
</dbReference>
<evidence type="ECO:0000256" key="1">
    <source>
        <dbReference type="ARBA" id="ARBA00001936"/>
    </source>
</evidence>
<dbReference type="Pfam" id="PF07478">
    <property type="entry name" value="Dala_Dala_lig_C"/>
    <property type="match status" value="1"/>
</dbReference>
<keyword evidence="15 20" id="KW-0464">Manganese</keyword>
<evidence type="ECO:0000256" key="2">
    <source>
        <dbReference type="ARBA" id="ARBA00003921"/>
    </source>
</evidence>
<feature type="active site" evidence="19">
    <location>
        <position position="300"/>
    </location>
</feature>
<evidence type="ECO:0000256" key="22">
    <source>
        <dbReference type="SAM" id="MobiDB-lite"/>
    </source>
</evidence>
<name>H5TDL6_9ALTE</name>
<dbReference type="STRING" id="56804.BAE46_05240"/>
<evidence type="ECO:0000256" key="4">
    <source>
        <dbReference type="ARBA" id="ARBA00004752"/>
    </source>
</evidence>
<dbReference type="Proteomes" id="UP000053586">
    <property type="component" value="Unassembled WGS sequence"/>
</dbReference>
<evidence type="ECO:0000256" key="18">
    <source>
        <dbReference type="HAMAP-Rule" id="MF_00047"/>
    </source>
</evidence>
<keyword evidence="11 21" id="KW-0067">ATP-binding</keyword>
<comment type="catalytic activity">
    <reaction evidence="17 18">
        <text>2 D-alanine + ATP = D-alanyl-D-alanine + ADP + phosphate + H(+)</text>
        <dbReference type="Rhea" id="RHEA:11224"/>
        <dbReference type="ChEBI" id="CHEBI:15378"/>
        <dbReference type="ChEBI" id="CHEBI:30616"/>
        <dbReference type="ChEBI" id="CHEBI:43474"/>
        <dbReference type="ChEBI" id="CHEBI:57416"/>
        <dbReference type="ChEBI" id="CHEBI:57822"/>
        <dbReference type="ChEBI" id="CHEBI:456216"/>
        <dbReference type="EC" id="6.3.2.4"/>
    </reaction>
</comment>
<feature type="binding site" evidence="20">
    <location>
        <position position="289"/>
    </location>
    <ligand>
        <name>Mg(2+)</name>
        <dbReference type="ChEBI" id="CHEBI:18420"/>
        <label>2</label>
    </ligand>
</feature>
<evidence type="ECO:0000313" key="24">
    <source>
        <dbReference type="EMBL" id="GAB56393.1"/>
    </source>
</evidence>
<evidence type="ECO:0000256" key="20">
    <source>
        <dbReference type="PIRSR" id="PIRSR039102-3"/>
    </source>
</evidence>
<evidence type="ECO:0000256" key="17">
    <source>
        <dbReference type="ARBA" id="ARBA00047614"/>
    </source>
</evidence>
<dbReference type="OrthoDB" id="9813261at2"/>
<dbReference type="GO" id="GO:0046872">
    <property type="term" value="F:metal ion binding"/>
    <property type="evidence" value="ECO:0007669"/>
    <property type="project" value="UniProtKB-KW"/>
</dbReference>
<keyword evidence="9 20" id="KW-0479">Metal-binding</keyword>
<evidence type="ECO:0000256" key="15">
    <source>
        <dbReference type="ARBA" id="ARBA00023211"/>
    </source>
</evidence>
<evidence type="ECO:0000256" key="11">
    <source>
        <dbReference type="ARBA" id="ARBA00022840"/>
    </source>
</evidence>
<keyword evidence="8 18" id="KW-0436">Ligase</keyword>
<evidence type="ECO:0000256" key="16">
    <source>
        <dbReference type="ARBA" id="ARBA00023316"/>
    </source>
</evidence>
<protein>
    <recommendedName>
        <fullName evidence="6 18">D-alanine--D-alanine ligase</fullName>
        <ecNumber evidence="6 18">6.3.2.4</ecNumber>
    </recommendedName>
    <alternativeName>
        <fullName evidence="18">D-Ala-D-Ala ligase</fullName>
    </alternativeName>
    <alternativeName>
        <fullName evidence="18">D-alanylalanine synthetase</fullName>
    </alternativeName>
</protein>
<feature type="region of interest" description="Disordered" evidence="22">
    <location>
        <begin position="347"/>
        <end position="370"/>
    </location>
</feature>
<dbReference type="InterPro" id="IPR013815">
    <property type="entry name" value="ATP_grasp_subdomain_1"/>
</dbReference>
<comment type="pathway">
    <text evidence="4 18">Cell wall biogenesis; peptidoglycan biosynthesis.</text>
</comment>
<comment type="cofactor">
    <cofactor evidence="1">
        <name>Mn(2+)</name>
        <dbReference type="ChEBI" id="CHEBI:29035"/>
    </cofactor>
</comment>
<feature type="binding site" evidence="20">
    <location>
        <position position="291"/>
    </location>
    <ligand>
        <name>Mg(2+)</name>
        <dbReference type="ChEBI" id="CHEBI:18420"/>
        <label>2</label>
    </ligand>
</feature>
<sequence length="370" mass="39856">MTLSSLASITVSPETFGKVAVVFGGNSAERKVSLASGKAILDALNHCGIDAHGFDPKYRRICELKDEKFDRVFIALHGRGGEDGSIQGALELFGLPYTGSGVTGSALSIDKVLSKLIWHARKLPTAEYVVILKDEFKASDAAQILALIGSEVMVKPSLEGSSLGMTKATNERELLSAIKTAFEYDSQVLVEAFITGPEYTVSILGTRALPSISMKAASGFYDYFAKYQATTTQYNCPSGLSNSDELYVQSLALEAFKALQGKGWGRIDIMRDRAIDNKGKPCGKFYLLESNTVPGMTKTSLVPKAAKQTGLSFEQLVVHILAQTLTSDLERNSLSSSLEESLIKQQDTLNNDGQNTSANLINKGLGDNSE</sequence>
<accession>H5TDL6</accession>
<dbReference type="Gene3D" id="3.30.470.20">
    <property type="entry name" value="ATP-grasp fold, B domain"/>
    <property type="match status" value="1"/>
</dbReference>
<evidence type="ECO:0000256" key="9">
    <source>
        <dbReference type="ARBA" id="ARBA00022723"/>
    </source>
</evidence>
<keyword evidence="14 18" id="KW-0573">Peptidoglycan synthesis</keyword>
<dbReference type="PANTHER" id="PTHR23132">
    <property type="entry name" value="D-ALANINE--D-ALANINE LIGASE"/>
    <property type="match status" value="1"/>
</dbReference>
<dbReference type="UniPathway" id="UPA00219"/>
<dbReference type="GO" id="GO:0005829">
    <property type="term" value="C:cytosol"/>
    <property type="evidence" value="ECO:0007669"/>
    <property type="project" value="TreeGrafter"/>
</dbReference>
<reference evidence="24 25" key="1">
    <citation type="journal article" date="2012" name="J. Bacteriol.">
        <title>Genome sequence of proteorhodopsin-containing sea ice bacterium Glaciecola punicea ACAM 611T.</title>
        <authorList>
            <person name="Qin Q.-L."/>
            <person name="Xie B.-B."/>
            <person name="Shu Y.-L."/>
            <person name="Rong J.-C."/>
            <person name="Zhao D.-L."/>
            <person name="Zhang X.-Y."/>
            <person name="Chen X.-L."/>
            <person name="Zhou B.-C."/>
            <person name="Zhanga Y.-Z."/>
        </authorList>
    </citation>
    <scope>NUCLEOTIDE SEQUENCE [LARGE SCALE GENOMIC DNA]</scope>
    <source>
        <strain evidence="24 25">ACAM 611</strain>
    </source>
</reference>